<feature type="non-terminal residue" evidence="5">
    <location>
        <position position="1"/>
    </location>
</feature>
<dbReference type="GO" id="GO:0005524">
    <property type="term" value="F:ATP binding"/>
    <property type="evidence" value="ECO:0007669"/>
    <property type="project" value="UniProtKB-KW"/>
</dbReference>
<dbReference type="InterPro" id="IPR050319">
    <property type="entry name" value="ABC_transp_ATP-bind"/>
</dbReference>
<gene>
    <name evidence="5" type="ORF">BE221DRAFT_41602</name>
</gene>
<evidence type="ECO:0000259" key="4">
    <source>
        <dbReference type="Pfam" id="PF00005"/>
    </source>
</evidence>
<reference evidence="5" key="1">
    <citation type="submission" date="2017-04" db="EMBL/GenBank/DDBJ databases">
        <title>Population genomics of picophytoplankton unveils novel chromosome hypervariability.</title>
        <authorList>
            <consortium name="DOE Joint Genome Institute"/>
            <person name="Blanc-Mathieu R."/>
            <person name="Krasovec M."/>
            <person name="Hebrard M."/>
            <person name="Yau S."/>
            <person name="Desgranges E."/>
            <person name="Martin J."/>
            <person name="Schackwitz W."/>
            <person name="Kuo A."/>
            <person name="Salin G."/>
            <person name="Donnadieu C."/>
            <person name="Desdevises Y."/>
            <person name="Sanchez-Ferandin S."/>
            <person name="Moreau H."/>
            <person name="Rivals E."/>
            <person name="Grigoriev I.V."/>
            <person name="Grimsley N."/>
            <person name="Eyre-Walker A."/>
            <person name="Piganeau G."/>
        </authorList>
    </citation>
    <scope>NUCLEOTIDE SEQUENCE [LARGE SCALE GENOMIC DNA]</scope>
    <source>
        <strain evidence="5">RCC 1115</strain>
    </source>
</reference>
<evidence type="ECO:0000313" key="5">
    <source>
        <dbReference type="EMBL" id="OUS44780.1"/>
    </source>
</evidence>
<dbReference type="InterPro" id="IPR003439">
    <property type="entry name" value="ABC_transporter-like_ATP-bd"/>
</dbReference>
<dbReference type="GO" id="GO:0016887">
    <property type="term" value="F:ATP hydrolysis activity"/>
    <property type="evidence" value="ECO:0007669"/>
    <property type="project" value="InterPro"/>
</dbReference>
<organism evidence="5">
    <name type="scientific">Ostreococcus tauri</name>
    <name type="common">Marine green alga</name>
    <dbReference type="NCBI Taxonomy" id="70448"/>
    <lineage>
        <taxon>Eukaryota</taxon>
        <taxon>Viridiplantae</taxon>
        <taxon>Chlorophyta</taxon>
        <taxon>Mamiellophyceae</taxon>
        <taxon>Mamiellales</taxon>
        <taxon>Bathycoccaceae</taxon>
        <taxon>Ostreococcus</taxon>
    </lineage>
</organism>
<accession>A0A1Y5I5E6</accession>
<dbReference type="EMBL" id="KZ155802">
    <property type="protein sequence ID" value="OUS44780.1"/>
    <property type="molecule type" value="Genomic_DNA"/>
</dbReference>
<keyword evidence="3" id="KW-0067">ATP-binding</keyword>
<dbReference type="PANTHER" id="PTHR43776">
    <property type="entry name" value="TRANSPORT ATP-BINDING PROTEIN"/>
    <property type="match status" value="1"/>
</dbReference>
<keyword evidence="1" id="KW-0813">Transport</keyword>
<name>A0A1Y5I5E6_OSTTA</name>
<keyword evidence="2" id="KW-0547">Nucleotide-binding</keyword>
<dbReference type="AlphaFoldDB" id="A0A1Y5I5E6"/>
<evidence type="ECO:0000256" key="2">
    <source>
        <dbReference type="ARBA" id="ARBA00022741"/>
    </source>
</evidence>
<dbReference type="SUPFAM" id="SSF52540">
    <property type="entry name" value="P-loop containing nucleoside triphosphate hydrolases"/>
    <property type="match status" value="1"/>
</dbReference>
<proteinExistence type="predicted"/>
<dbReference type="Gene3D" id="3.40.50.300">
    <property type="entry name" value="P-loop containing nucleotide triphosphate hydrolases"/>
    <property type="match status" value="1"/>
</dbReference>
<feature type="domain" description="ABC transporter" evidence="4">
    <location>
        <begin position="4"/>
        <end position="54"/>
    </location>
</feature>
<evidence type="ECO:0000256" key="1">
    <source>
        <dbReference type="ARBA" id="ARBA00022448"/>
    </source>
</evidence>
<feature type="non-terminal residue" evidence="5">
    <location>
        <position position="57"/>
    </location>
</feature>
<protein>
    <submittedName>
        <fullName evidence="5">P-loop containing nucleoside triphosphate hydrolase protein</fullName>
    </submittedName>
</protein>
<sequence length="57" mass="6060">IQEKACALLSRVGLSEDHANRRTGQLSGGQKQRVGIARALMCDPSLILADEPVASLD</sequence>
<dbReference type="InterPro" id="IPR027417">
    <property type="entry name" value="P-loop_NTPase"/>
</dbReference>
<dbReference type="Proteomes" id="UP000195557">
    <property type="component" value="Unassembled WGS sequence"/>
</dbReference>
<keyword evidence="5" id="KW-0378">Hydrolase</keyword>
<dbReference type="Pfam" id="PF00005">
    <property type="entry name" value="ABC_tran"/>
    <property type="match status" value="1"/>
</dbReference>
<evidence type="ECO:0000256" key="3">
    <source>
        <dbReference type="ARBA" id="ARBA00022840"/>
    </source>
</evidence>